<gene>
    <name evidence="2" type="ORF">D934_10845</name>
</gene>
<dbReference type="InterPro" id="IPR058530">
    <property type="entry name" value="Baseplate_J-like_C"/>
</dbReference>
<reference evidence="2 3" key="1">
    <citation type="submission" date="2013-08" db="EMBL/GenBank/DDBJ databases">
        <authorList>
            <person name="Stouthamer R."/>
            <person name="Nunney L."/>
        </authorList>
    </citation>
    <scope>NUCLEOTIDE SEQUENCE [LARGE SCALE GENOMIC DNA]</scope>
    <source>
        <strain evidence="3">ann-1</strain>
    </source>
</reference>
<accession>A0A060HDS4</accession>
<protein>
    <recommendedName>
        <fullName evidence="1">Baseplate J-like C-terminal domain-containing protein</fullName>
    </recommendedName>
</protein>
<dbReference type="Proteomes" id="UP000027215">
    <property type="component" value="Chromosome"/>
</dbReference>
<dbReference type="KEGG" id="xfs:D934_10845"/>
<dbReference type="Pfam" id="PF26079">
    <property type="entry name" value="Baseplate_J_C"/>
    <property type="match status" value="1"/>
</dbReference>
<dbReference type="PATRIC" id="fig|155920.8.peg.2539"/>
<organism evidence="2 3">
    <name type="scientific">Xylella fastidiosa subsp. sandyi Ann-1</name>
    <dbReference type="NCBI Taxonomy" id="155920"/>
    <lineage>
        <taxon>Bacteria</taxon>
        <taxon>Pseudomonadati</taxon>
        <taxon>Pseudomonadota</taxon>
        <taxon>Gammaproteobacteria</taxon>
        <taxon>Lysobacterales</taxon>
        <taxon>Lysobacteraceae</taxon>
        <taxon>Xylella</taxon>
    </lineage>
</organism>
<name>A0A060HDS4_XYLFS</name>
<sequence>MAYTLVENQQYNGTTQYGYFYLVVDDGSDAPPSNLLSTIYNAIDAVHPLTSTFGVFPPSVVLADVSMTITTAAGYDHAATVSLVGTALQNYINSLPLGTPLAWSRLTQVAYDASLSVTNVSAVRLNGDTADIATTHQQVVKAGTVSVA</sequence>
<dbReference type="HOGENOM" id="CLU_1991801_0_0_6"/>
<evidence type="ECO:0000313" key="3">
    <source>
        <dbReference type="Proteomes" id="UP000027215"/>
    </source>
</evidence>
<evidence type="ECO:0000313" key="2">
    <source>
        <dbReference type="EMBL" id="AIC11551.1"/>
    </source>
</evidence>
<feature type="domain" description="Baseplate J-like C-terminal" evidence="1">
    <location>
        <begin position="64"/>
        <end position="147"/>
    </location>
</feature>
<evidence type="ECO:0000259" key="1">
    <source>
        <dbReference type="Pfam" id="PF26079"/>
    </source>
</evidence>
<dbReference type="AlphaFoldDB" id="A0A060HDS4"/>
<proteinExistence type="predicted"/>
<dbReference type="EMBL" id="CP006696">
    <property type="protein sequence ID" value="AIC11551.1"/>
    <property type="molecule type" value="Genomic_DNA"/>
</dbReference>